<comment type="caution">
    <text evidence="4">The sequence shown here is derived from an EMBL/GenBank/DDBJ whole genome shotgun (WGS) entry which is preliminary data.</text>
</comment>
<gene>
    <name evidence="4" type="ORF">H8699_01445</name>
</gene>
<dbReference type="EMBL" id="JACRSO010000001">
    <property type="protein sequence ID" value="MBC8528103.1"/>
    <property type="molecule type" value="Genomic_DNA"/>
</dbReference>
<evidence type="ECO:0000313" key="4">
    <source>
        <dbReference type="EMBL" id="MBC8528103.1"/>
    </source>
</evidence>
<dbReference type="PANTHER" id="PTHR43420">
    <property type="entry name" value="ACETYLTRANSFERASE"/>
    <property type="match status" value="1"/>
</dbReference>
<keyword evidence="1" id="KW-0808">Transferase</keyword>
<dbReference type="InterPro" id="IPR016181">
    <property type="entry name" value="Acyl_CoA_acyltransferase"/>
</dbReference>
<dbReference type="Pfam" id="PF11731">
    <property type="entry name" value="Cdd1"/>
    <property type="match status" value="1"/>
</dbReference>
<name>A0A926CYV5_9FIRM</name>
<dbReference type="CDD" id="cd04301">
    <property type="entry name" value="NAT_SF"/>
    <property type="match status" value="1"/>
</dbReference>
<dbReference type="GO" id="GO:0016747">
    <property type="term" value="F:acyltransferase activity, transferring groups other than amino-acyl groups"/>
    <property type="evidence" value="ECO:0007669"/>
    <property type="project" value="InterPro"/>
</dbReference>
<dbReference type="PROSITE" id="PS51186">
    <property type="entry name" value="GNAT"/>
    <property type="match status" value="1"/>
</dbReference>
<evidence type="ECO:0000259" key="3">
    <source>
        <dbReference type="PROSITE" id="PS51186"/>
    </source>
</evidence>
<dbReference type="Gene3D" id="1.10.150.20">
    <property type="entry name" value="5' to 3' exonuclease, C-terminal subdomain"/>
    <property type="match status" value="1"/>
</dbReference>
<evidence type="ECO:0000256" key="2">
    <source>
        <dbReference type="ARBA" id="ARBA00023315"/>
    </source>
</evidence>
<dbReference type="Pfam" id="PF00583">
    <property type="entry name" value="Acetyltransf_1"/>
    <property type="match status" value="1"/>
</dbReference>
<accession>A0A926CYV5</accession>
<reference evidence="4" key="1">
    <citation type="submission" date="2020-08" db="EMBL/GenBank/DDBJ databases">
        <title>Genome public.</title>
        <authorList>
            <person name="Liu C."/>
            <person name="Sun Q."/>
        </authorList>
    </citation>
    <scope>NUCLEOTIDE SEQUENCE</scope>
    <source>
        <strain evidence="4">NSJ-44</strain>
    </source>
</reference>
<dbReference type="InterPro" id="IPR021725">
    <property type="entry name" value="Cdd1"/>
</dbReference>
<dbReference type="Proteomes" id="UP000654279">
    <property type="component" value="Unassembled WGS sequence"/>
</dbReference>
<keyword evidence="2" id="KW-0012">Acyltransferase</keyword>
<keyword evidence="5" id="KW-1185">Reference proteome</keyword>
<dbReference type="InterPro" id="IPR000182">
    <property type="entry name" value="GNAT_dom"/>
</dbReference>
<dbReference type="SUPFAM" id="SSF55729">
    <property type="entry name" value="Acyl-CoA N-acyltransferases (Nat)"/>
    <property type="match status" value="1"/>
</dbReference>
<organism evidence="4 5">
    <name type="scientific">Luoshenia tenuis</name>
    <dbReference type="NCBI Taxonomy" id="2763654"/>
    <lineage>
        <taxon>Bacteria</taxon>
        <taxon>Bacillati</taxon>
        <taxon>Bacillota</taxon>
        <taxon>Clostridia</taxon>
        <taxon>Christensenellales</taxon>
        <taxon>Christensenellaceae</taxon>
        <taxon>Luoshenia</taxon>
    </lineage>
</organism>
<evidence type="ECO:0000256" key="1">
    <source>
        <dbReference type="ARBA" id="ARBA00022679"/>
    </source>
</evidence>
<feature type="domain" description="N-acetyltransferase" evidence="3">
    <location>
        <begin position="129"/>
        <end position="285"/>
    </location>
</feature>
<dbReference type="InterPro" id="IPR050680">
    <property type="entry name" value="YpeA/RimI_acetyltransf"/>
</dbReference>
<sequence length="298" mass="33839">MKKTDKGFRAIPGVGIKTQEDLQALGYTTVESLRGQDPEMIYLQDCARRGFMIDRCQLYVYRAAVYYADTERPEPEKLKWWYWKDKPYPPVESGQPVRVRTLDKGLPYKELIMRADAPLCGADLPPEGFRFKTYAPGDEVHWAQIESSVGEFDTAKAAEAYFMEHYAPRSEKLAQRLFFALDAQGRYAGTCNAWDDGENTRATLHWVAVRPEYQGKGIARALVARALYAFAQAGEAPVYLHTQTWSHGAIRLYRKLGFEVVRQPDFSPKACRDFEAALEVLQTVLPPAEYADLAAHVI</sequence>
<dbReference type="AlphaFoldDB" id="A0A926CYV5"/>
<proteinExistence type="predicted"/>
<dbReference type="Gene3D" id="3.40.630.30">
    <property type="match status" value="1"/>
</dbReference>
<evidence type="ECO:0000313" key="5">
    <source>
        <dbReference type="Proteomes" id="UP000654279"/>
    </source>
</evidence>
<protein>
    <submittedName>
        <fullName evidence="4">GNAT family N-acetyltransferase</fullName>
    </submittedName>
</protein>